<reference evidence="2" key="1">
    <citation type="submission" date="2018-06" db="EMBL/GenBank/DDBJ databases">
        <authorList>
            <person name="Zhirakovskaya E."/>
        </authorList>
    </citation>
    <scope>NUCLEOTIDE SEQUENCE</scope>
</reference>
<organism evidence="2">
    <name type="scientific">hydrothermal vent metagenome</name>
    <dbReference type="NCBI Taxonomy" id="652676"/>
    <lineage>
        <taxon>unclassified sequences</taxon>
        <taxon>metagenomes</taxon>
        <taxon>ecological metagenomes</taxon>
    </lineage>
</organism>
<feature type="domain" description="Sulfotransferase" evidence="1">
    <location>
        <begin position="43"/>
        <end position="92"/>
    </location>
</feature>
<protein>
    <recommendedName>
        <fullName evidence="1">Sulfotransferase domain-containing protein</fullName>
    </recommendedName>
</protein>
<feature type="non-terminal residue" evidence="2">
    <location>
        <position position="1"/>
    </location>
</feature>
<gene>
    <name evidence="2" type="ORF">MNBD_GAMMA11-2972</name>
</gene>
<evidence type="ECO:0000259" key="1">
    <source>
        <dbReference type="Pfam" id="PF00685"/>
    </source>
</evidence>
<dbReference type="GO" id="GO:0008146">
    <property type="term" value="F:sulfotransferase activity"/>
    <property type="evidence" value="ECO:0007669"/>
    <property type="project" value="InterPro"/>
</dbReference>
<evidence type="ECO:0000313" key="2">
    <source>
        <dbReference type="EMBL" id="VAW58684.1"/>
    </source>
</evidence>
<dbReference type="SUPFAM" id="SSF52540">
    <property type="entry name" value="P-loop containing nucleoside triphosphate hydrolases"/>
    <property type="match status" value="1"/>
</dbReference>
<dbReference type="Gene3D" id="3.40.50.300">
    <property type="entry name" value="P-loop containing nucleotide triphosphate hydrolases"/>
    <property type="match status" value="1"/>
</dbReference>
<dbReference type="EMBL" id="UOFG01000045">
    <property type="protein sequence ID" value="VAW58684.1"/>
    <property type="molecule type" value="Genomic_DNA"/>
</dbReference>
<sequence>AIEYIRPLFSDKIHNWLNECIADETRNLINQFSLDELSDADAYGLFWIARNSIYWHAKDKENILPVSYENLVKSPSIELSRVSSFLNLPFGKFYSKAIKNHAVSKQVTFRLHPDIERQCEDIYRRLSQECKE</sequence>
<dbReference type="Pfam" id="PF00685">
    <property type="entry name" value="Sulfotransfer_1"/>
    <property type="match status" value="1"/>
</dbReference>
<dbReference type="AlphaFoldDB" id="A0A3B0XR81"/>
<dbReference type="InterPro" id="IPR000863">
    <property type="entry name" value="Sulfotransferase_dom"/>
</dbReference>
<dbReference type="InterPro" id="IPR027417">
    <property type="entry name" value="P-loop_NTPase"/>
</dbReference>
<name>A0A3B0XR81_9ZZZZ</name>
<proteinExistence type="predicted"/>
<accession>A0A3B0XR81</accession>